<reference evidence="4" key="1">
    <citation type="submission" date="2025-08" db="UniProtKB">
        <authorList>
            <consortium name="Ensembl"/>
        </authorList>
    </citation>
    <scope>IDENTIFICATION</scope>
</reference>
<dbReference type="Ensembl" id="ENSACDT00005024785.1">
    <property type="protein sequence ID" value="ENSACDP00005020721.1"/>
    <property type="gene ID" value="ENSACDG00005015008.1"/>
</dbReference>
<evidence type="ECO:0000259" key="2">
    <source>
        <dbReference type="Pfam" id="PF21047"/>
    </source>
</evidence>
<reference evidence="4" key="2">
    <citation type="submission" date="2025-09" db="UniProtKB">
        <authorList>
            <consortium name="Ensembl"/>
        </authorList>
    </citation>
    <scope>IDENTIFICATION</scope>
</reference>
<dbReference type="AlphaFoldDB" id="A0A8B9EHG4"/>
<dbReference type="InterPro" id="IPR055406">
    <property type="entry name" value="HEAT_Maestro"/>
</dbReference>
<dbReference type="PANTHER" id="PTHR23120:SF42">
    <property type="entry name" value="MAESTRO HEAT-LIKE REPEAT FAMILY MEMBER 3"/>
    <property type="match status" value="1"/>
</dbReference>
<keyword evidence="5" id="KW-1185">Reference proteome</keyword>
<dbReference type="Gene3D" id="1.25.10.10">
    <property type="entry name" value="Leucine-rich Repeat Variant"/>
    <property type="match status" value="1"/>
</dbReference>
<dbReference type="Proteomes" id="UP000694521">
    <property type="component" value="Unplaced"/>
</dbReference>
<dbReference type="InterPro" id="IPR016024">
    <property type="entry name" value="ARM-type_fold"/>
</dbReference>
<dbReference type="InterPro" id="IPR048465">
    <property type="entry name" value="Maestro-like_HEAT"/>
</dbReference>
<dbReference type="InterPro" id="IPR045206">
    <property type="entry name" value="Maestro_heat-like_prot"/>
</dbReference>
<dbReference type="Pfam" id="PF21047">
    <property type="entry name" value="HEAT_Maestro"/>
    <property type="match status" value="1"/>
</dbReference>
<name>A0A8B9EHG4_ANSCY</name>
<accession>A0A8B9EHG4</accession>
<protein>
    <submittedName>
        <fullName evidence="4">Uncharacterized protein</fullName>
    </submittedName>
</protein>
<dbReference type="SUPFAM" id="SSF48371">
    <property type="entry name" value="ARM repeat"/>
    <property type="match status" value="1"/>
</dbReference>
<keyword evidence="1" id="KW-0677">Repeat</keyword>
<dbReference type="Pfam" id="PF23227">
    <property type="entry name" value="HEAT_MROH2B_C"/>
    <property type="match status" value="1"/>
</dbReference>
<proteinExistence type="predicted"/>
<dbReference type="PANTHER" id="PTHR23120">
    <property type="entry name" value="MAESTRO-RELATED HEAT DOMAIN-CONTAINING"/>
    <property type="match status" value="1"/>
</dbReference>
<dbReference type="InterPro" id="IPR011989">
    <property type="entry name" value="ARM-like"/>
</dbReference>
<feature type="domain" description="Maestro/Maestro-like HEAT-repeats" evidence="3">
    <location>
        <begin position="383"/>
        <end position="593"/>
    </location>
</feature>
<evidence type="ECO:0000259" key="3">
    <source>
        <dbReference type="Pfam" id="PF23227"/>
    </source>
</evidence>
<feature type="domain" description="Maestro-like HEAT-repeats" evidence="2">
    <location>
        <begin position="72"/>
        <end position="191"/>
    </location>
</feature>
<evidence type="ECO:0000256" key="1">
    <source>
        <dbReference type="ARBA" id="ARBA00022737"/>
    </source>
</evidence>
<evidence type="ECO:0000313" key="4">
    <source>
        <dbReference type="Ensembl" id="ENSACDP00005020721.1"/>
    </source>
</evidence>
<sequence>MEERPPSQPMEAWQEVDDESARFMLSRRQGRELVVAPTWADAALSKEAVEEELWQELALEYIRDFLEKKEKAYGDNLKPTTKAQIILNAIEEAAASGHFNTEEVAMLLHGLVKLHISLSEHVPKMVKSIYQWLASVRRPEHRLAKSILPLAEEHPHDVVVTLLRCSPSCDRTAVVLWGVMFSDGETSKLVMNELVRVLEDWPLHRTSTADRDNTAVYSLAATRALREILNMDTCVLAVKKRFPHLFLAVLFQISFSTQHTPEEVHAFWRECTREDKEPHEPKRFAAYTMARLLARVDCLEQLAAFERGRGWELLISPEVHHLGLTLLAGELKTTSFELRLWILHAMKRRLSREEPRWKIAAMAFILEMLTCEDLREQDDYIVRLLPRYLHSEDEMMLDLLLRGLLKMCDGRRRARKIAYLLSDILALLKHEEKYLAMLALVLLIRILQCIDRLLNRHTAREMAVNLRPLFEHRDATVRLLAIQLYMDVMDFTEPIEKRHVRSEVRKCLIPLLCHLDDDVEEVAEAALKTLTFAAKFLKKEKLNRMLKARKKWRAGEYLAKESGRITKLYLNQGLRYLNSPHEFVRLAAVRFLALEPMTDDPSATISSLAVQNILILRAVERRRNSTFGKHTVYTQFHKAWQRMPSWLGSCWWC</sequence>
<dbReference type="GO" id="GO:0005737">
    <property type="term" value="C:cytoplasm"/>
    <property type="evidence" value="ECO:0007669"/>
    <property type="project" value="TreeGrafter"/>
</dbReference>
<evidence type="ECO:0000313" key="5">
    <source>
        <dbReference type="Proteomes" id="UP000694521"/>
    </source>
</evidence>
<organism evidence="4 5">
    <name type="scientific">Anser cygnoides</name>
    <name type="common">Swan goose</name>
    <dbReference type="NCBI Taxonomy" id="8845"/>
    <lineage>
        <taxon>Eukaryota</taxon>
        <taxon>Metazoa</taxon>
        <taxon>Chordata</taxon>
        <taxon>Craniata</taxon>
        <taxon>Vertebrata</taxon>
        <taxon>Euteleostomi</taxon>
        <taxon>Archelosauria</taxon>
        <taxon>Archosauria</taxon>
        <taxon>Dinosauria</taxon>
        <taxon>Saurischia</taxon>
        <taxon>Theropoda</taxon>
        <taxon>Coelurosauria</taxon>
        <taxon>Aves</taxon>
        <taxon>Neognathae</taxon>
        <taxon>Galloanserae</taxon>
        <taxon>Anseriformes</taxon>
        <taxon>Anatidae</taxon>
        <taxon>Anserinae</taxon>
        <taxon>Anser</taxon>
    </lineage>
</organism>